<name>A0ABU1C802_9ESCH</name>
<sequence>KRRIRHLHRATGGCGVNALSALHVQSCRPDKTRQASHPALVPRHWRMRRERLIRPACAIL</sequence>
<proteinExistence type="predicted"/>
<evidence type="ECO:0000313" key="2">
    <source>
        <dbReference type="Proteomes" id="UP001235723"/>
    </source>
</evidence>
<dbReference type="EMBL" id="JAHCRT010000104">
    <property type="protein sequence ID" value="MDQ9296771.1"/>
    <property type="molecule type" value="Genomic_DNA"/>
</dbReference>
<accession>A0ABU1C802</accession>
<keyword evidence="2" id="KW-1185">Reference proteome</keyword>
<evidence type="ECO:0008006" key="3">
    <source>
        <dbReference type="Google" id="ProtNLM"/>
    </source>
</evidence>
<comment type="caution">
    <text evidence="1">The sequence shown here is derived from an EMBL/GenBank/DDBJ whole genome shotgun (WGS) entry which is preliminary data.</text>
</comment>
<gene>
    <name evidence="1" type="ORF">KJE03_25655</name>
</gene>
<dbReference type="Proteomes" id="UP001235723">
    <property type="component" value="Unassembled WGS sequence"/>
</dbReference>
<feature type="non-terminal residue" evidence="1">
    <location>
        <position position="1"/>
    </location>
</feature>
<evidence type="ECO:0000313" key="1">
    <source>
        <dbReference type="EMBL" id="MDQ9296771.1"/>
    </source>
</evidence>
<organism evidence="1 2">
    <name type="scientific">Escherichia marmotae</name>
    <dbReference type="NCBI Taxonomy" id="1499973"/>
    <lineage>
        <taxon>Bacteria</taxon>
        <taxon>Pseudomonadati</taxon>
        <taxon>Pseudomonadota</taxon>
        <taxon>Gammaproteobacteria</taxon>
        <taxon>Enterobacterales</taxon>
        <taxon>Enterobacteriaceae</taxon>
        <taxon>Escherichia</taxon>
    </lineage>
</organism>
<dbReference type="RefSeq" id="WP_309186488.1">
    <property type="nucleotide sequence ID" value="NZ_JAHCRP010000054.1"/>
</dbReference>
<reference evidence="1 2" key="1">
    <citation type="submission" date="2021-05" db="EMBL/GenBank/DDBJ databases">
        <title>Genome sequence of E. marmotae isolates.</title>
        <authorList>
            <person name="Binsker U."/>
            <person name="Hammerl J.A."/>
        </authorList>
    </citation>
    <scope>NUCLEOTIDE SEQUENCE [LARGE SCALE GENOMIC DNA]</scope>
    <source>
        <strain evidence="1 2">21-MO00586</strain>
    </source>
</reference>
<protein>
    <recommendedName>
        <fullName evidence="3">Copper-containing nitrite reductase</fullName>
    </recommendedName>
</protein>